<organism evidence="9 10">
    <name type="scientific">Rhynchospora pubera</name>
    <dbReference type="NCBI Taxonomy" id="906938"/>
    <lineage>
        <taxon>Eukaryota</taxon>
        <taxon>Viridiplantae</taxon>
        <taxon>Streptophyta</taxon>
        <taxon>Embryophyta</taxon>
        <taxon>Tracheophyta</taxon>
        <taxon>Spermatophyta</taxon>
        <taxon>Magnoliopsida</taxon>
        <taxon>Liliopsida</taxon>
        <taxon>Poales</taxon>
        <taxon>Cyperaceae</taxon>
        <taxon>Cyperoideae</taxon>
        <taxon>Rhynchosporeae</taxon>
        <taxon>Rhynchospora</taxon>
    </lineage>
</organism>
<keyword evidence="5" id="KW-0611">Plant defense</keyword>
<evidence type="ECO:0000313" key="10">
    <source>
        <dbReference type="Proteomes" id="UP001140206"/>
    </source>
</evidence>
<feature type="domain" description="Disease resistance N-terminal" evidence="8">
    <location>
        <begin position="9"/>
        <end position="92"/>
    </location>
</feature>
<keyword evidence="2" id="KW-0433">Leucine-rich repeat</keyword>
<dbReference type="GO" id="GO:0005524">
    <property type="term" value="F:ATP binding"/>
    <property type="evidence" value="ECO:0007669"/>
    <property type="project" value="UniProtKB-KW"/>
</dbReference>
<sequence>MAMILDAFLGNFKEMLTKMAEEEVGMLFGVPGEIEKLQTTVVYIQGLLSDAEKKQTTESIKNWLLELTDVMYDADDIMDLCQIKAEERSERRGSFDLYSSKFGCGISMLSCLRNPIFAHEMGTKIKKLNSRLNEIYKRKSELTLNESRDVFEPSNVRPMISPSVAPVDIVGDKIEEDAAMLLKLLTSDEESVKENVSVVAIVGMPGIGKSALAKKIFYDPEIEREFPLKIWACVSKDLKEIKLLQCIIRGAKGDYGAAEERSELVQKLTSVIQNNKFLLVLDDVWPDSQDVWNGLLREAMIGGARGSRVLVTTRDDDVARFFQPTTTHHVHKLSEKDAWSILAKQVALIESDSETLKDIGLELVKKCDGLPLAIIAIGGVLRERGKDILKWRKISESPLWSLYRRVQENLRMRADYRALMASLISVTPIASDRSAT</sequence>
<evidence type="ECO:0000256" key="3">
    <source>
        <dbReference type="ARBA" id="ARBA00022737"/>
    </source>
</evidence>
<evidence type="ECO:0000259" key="7">
    <source>
        <dbReference type="Pfam" id="PF00931"/>
    </source>
</evidence>
<gene>
    <name evidence="9" type="ORF">LUZ62_047433</name>
</gene>
<dbReference type="InterPro" id="IPR027417">
    <property type="entry name" value="P-loop_NTPase"/>
</dbReference>
<comment type="caution">
    <text evidence="9">The sequence shown here is derived from an EMBL/GenBank/DDBJ whole genome shotgun (WGS) entry which is preliminary data.</text>
</comment>
<evidence type="ECO:0000313" key="9">
    <source>
        <dbReference type="EMBL" id="KAJ4796187.1"/>
    </source>
</evidence>
<keyword evidence="4" id="KW-0547">Nucleotide-binding</keyword>
<dbReference type="CDD" id="cd14798">
    <property type="entry name" value="RX-CC_like"/>
    <property type="match status" value="1"/>
</dbReference>
<dbReference type="EMBL" id="JAMFTS010000002">
    <property type="protein sequence ID" value="KAJ4796187.1"/>
    <property type="molecule type" value="Genomic_DNA"/>
</dbReference>
<keyword evidence="6" id="KW-0067">ATP-binding</keyword>
<dbReference type="InterPro" id="IPR002182">
    <property type="entry name" value="NB-ARC"/>
</dbReference>
<feature type="domain" description="NB-ARC" evidence="7">
    <location>
        <begin position="193"/>
        <end position="347"/>
    </location>
</feature>
<keyword evidence="3" id="KW-0677">Repeat</keyword>
<dbReference type="PANTHER" id="PTHR36766:SF36">
    <property type="entry name" value="AAA+ ATPASE DOMAIN-CONTAINING PROTEIN"/>
    <property type="match status" value="1"/>
</dbReference>
<accession>A0AAV8G134</accession>
<protein>
    <submittedName>
        <fullName evidence="9">Disease resistance protein (CC-NBS-LRR)</fullName>
    </submittedName>
</protein>
<dbReference type="Gene3D" id="3.40.50.300">
    <property type="entry name" value="P-loop containing nucleotide triphosphate hydrolases"/>
    <property type="match status" value="1"/>
</dbReference>
<dbReference type="InterPro" id="IPR041118">
    <property type="entry name" value="Rx_N"/>
</dbReference>
<evidence type="ECO:0000256" key="1">
    <source>
        <dbReference type="ARBA" id="ARBA00008894"/>
    </source>
</evidence>
<dbReference type="Gene3D" id="1.10.8.430">
    <property type="entry name" value="Helical domain of apoptotic protease-activating factors"/>
    <property type="match status" value="1"/>
</dbReference>
<proteinExistence type="inferred from homology"/>
<dbReference type="PANTHER" id="PTHR36766">
    <property type="entry name" value="PLANT BROAD-SPECTRUM MILDEW RESISTANCE PROTEIN RPW8"/>
    <property type="match status" value="1"/>
</dbReference>
<dbReference type="Pfam" id="PF00931">
    <property type="entry name" value="NB-ARC"/>
    <property type="match status" value="1"/>
</dbReference>
<keyword evidence="10" id="KW-1185">Reference proteome</keyword>
<dbReference type="AlphaFoldDB" id="A0AAV8G134"/>
<evidence type="ECO:0000256" key="2">
    <source>
        <dbReference type="ARBA" id="ARBA00022614"/>
    </source>
</evidence>
<dbReference type="Proteomes" id="UP001140206">
    <property type="component" value="Chromosome 2"/>
</dbReference>
<dbReference type="Pfam" id="PF18052">
    <property type="entry name" value="Rx_N"/>
    <property type="match status" value="1"/>
</dbReference>
<name>A0AAV8G134_9POAL</name>
<evidence type="ECO:0000259" key="8">
    <source>
        <dbReference type="Pfam" id="PF18052"/>
    </source>
</evidence>
<reference evidence="9" key="1">
    <citation type="submission" date="2022-08" db="EMBL/GenBank/DDBJ databases">
        <authorList>
            <person name="Marques A."/>
        </authorList>
    </citation>
    <scope>NUCLEOTIDE SEQUENCE</scope>
    <source>
        <strain evidence="9">RhyPub2mFocal</strain>
        <tissue evidence="9">Leaves</tissue>
    </source>
</reference>
<dbReference type="SUPFAM" id="SSF52540">
    <property type="entry name" value="P-loop containing nucleoside triphosphate hydrolases"/>
    <property type="match status" value="1"/>
</dbReference>
<evidence type="ECO:0000256" key="4">
    <source>
        <dbReference type="ARBA" id="ARBA00022741"/>
    </source>
</evidence>
<dbReference type="PRINTS" id="PR00364">
    <property type="entry name" value="DISEASERSIST"/>
</dbReference>
<dbReference type="GO" id="GO:0043531">
    <property type="term" value="F:ADP binding"/>
    <property type="evidence" value="ECO:0007669"/>
    <property type="project" value="InterPro"/>
</dbReference>
<dbReference type="InterPro" id="IPR042197">
    <property type="entry name" value="Apaf_helical"/>
</dbReference>
<evidence type="ECO:0000256" key="6">
    <source>
        <dbReference type="ARBA" id="ARBA00022840"/>
    </source>
</evidence>
<evidence type="ECO:0000256" key="5">
    <source>
        <dbReference type="ARBA" id="ARBA00022821"/>
    </source>
</evidence>
<dbReference type="Gene3D" id="1.20.5.4130">
    <property type="match status" value="1"/>
</dbReference>
<comment type="similarity">
    <text evidence="1">Belongs to the disease resistance NB-LRR family.</text>
</comment>
<dbReference type="GO" id="GO:0006952">
    <property type="term" value="P:defense response"/>
    <property type="evidence" value="ECO:0007669"/>
    <property type="project" value="UniProtKB-KW"/>
</dbReference>
<dbReference type="InterPro" id="IPR038005">
    <property type="entry name" value="RX-like_CC"/>
</dbReference>